<proteinExistence type="predicted"/>
<protein>
    <submittedName>
        <fullName evidence="3">FAD-dependent oxidoreductase</fullName>
    </submittedName>
</protein>
<dbReference type="Gene3D" id="3.50.50.60">
    <property type="entry name" value="FAD/NAD(P)-binding domain"/>
    <property type="match status" value="1"/>
</dbReference>
<organism evidence="3 4">
    <name type="scientific">Oceanisphaera marina</name>
    <dbReference type="NCBI Taxonomy" id="2017550"/>
    <lineage>
        <taxon>Bacteria</taxon>
        <taxon>Pseudomonadati</taxon>
        <taxon>Pseudomonadota</taxon>
        <taxon>Gammaproteobacteria</taxon>
        <taxon>Aeromonadales</taxon>
        <taxon>Aeromonadaceae</taxon>
        <taxon>Oceanisphaera</taxon>
    </lineage>
</organism>
<dbReference type="PANTHER" id="PTHR13847">
    <property type="entry name" value="SARCOSINE DEHYDROGENASE-RELATED"/>
    <property type="match status" value="1"/>
</dbReference>
<name>A0ABQ1IL35_9GAMM</name>
<keyword evidence="1" id="KW-0560">Oxidoreductase</keyword>
<dbReference type="Proteomes" id="UP000646152">
    <property type="component" value="Unassembled WGS sequence"/>
</dbReference>
<dbReference type="Gene3D" id="3.30.9.10">
    <property type="entry name" value="D-Amino Acid Oxidase, subunit A, domain 2"/>
    <property type="match status" value="1"/>
</dbReference>
<dbReference type="EMBL" id="BMKE01000014">
    <property type="protein sequence ID" value="GGB46072.1"/>
    <property type="molecule type" value="Genomic_DNA"/>
</dbReference>
<comment type="caution">
    <text evidence="3">The sequence shown here is derived from an EMBL/GenBank/DDBJ whole genome shotgun (WGS) entry which is preliminary data.</text>
</comment>
<sequence length="424" mass="47114">MTQHPDSYYAASANLDLHYPALEQDLDVDVCIVGAGITGASAALSLAEKGYKVVVLEANKVGWGASGRSGGQMIFGYACEQEKLTRLMGHSASQSLWQTSLAAMNLMRSRIKQHHIECDLVEGHVHAAMKPRHMKELADWQRSLKNDFGYSSLRMWDHTQLRQQLASDAYIGGLYDSNSGHVHPLNYTLGLVRAAELAGATFYEHSAVTRIEQGATPIAFTDRARVRCRHLLLCGNAYLSGVAPDIERKLMPVGTYITATEPLGAERAQDLIRNNMAVADINFVLDYFRLSSDHRLLFGGRVSYSGREPRHLASLMGQRLRHIFPQLQDVAQQYTWGGYVGITMNRAPHFGRLNGNVYFAQGFSGHGIALTGMAGFLMAETIAGSAERFDLFCKIPHHDFPGGRLLRTPALMLAMTWYRLRDWL</sequence>
<dbReference type="RefSeq" id="WP_188629908.1">
    <property type="nucleotide sequence ID" value="NZ_BMKE01000014.1"/>
</dbReference>
<reference evidence="4" key="1">
    <citation type="journal article" date="2019" name="Int. J. Syst. Evol. Microbiol.">
        <title>The Global Catalogue of Microorganisms (GCM) 10K type strain sequencing project: providing services to taxonomists for standard genome sequencing and annotation.</title>
        <authorList>
            <consortium name="The Broad Institute Genomics Platform"/>
            <consortium name="The Broad Institute Genome Sequencing Center for Infectious Disease"/>
            <person name="Wu L."/>
            <person name="Ma J."/>
        </authorList>
    </citation>
    <scope>NUCLEOTIDE SEQUENCE [LARGE SCALE GENOMIC DNA]</scope>
    <source>
        <strain evidence="4">CGMCC 1.15923</strain>
    </source>
</reference>
<evidence type="ECO:0000313" key="3">
    <source>
        <dbReference type="EMBL" id="GGB46072.1"/>
    </source>
</evidence>
<gene>
    <name evidence="3" type="ORF">GCM10011502_19300</name>
</gene>
<dbReference type="PANTHER" id="PTHR13847:SF281">
    <property type="entry name" value="FAD DEPENDENT OXIDOREDUCTASE DOMAIN-CONTAINING PROTEIN"/>
    <property type="match status" value="1"/>
</dbReference>
<evidence type="ECO:0000259" key="2">
    <source>
        <dbReference type="Pfam" id="PF01266"/>
    </source>
</evidence>
<dbReference type="SUPFAM" id="SSF51905">
    <property type="entry name" value="FAD/NAD(P)-binding domain"/>
    <property type="match status" value="1"/>
</dbReference>
<feature type="domain" description="FAD dependent oxidoreductase" evidence="2">
    <location>
        <begin position="29"/>
        <end position="380"/>
    </location>
</feature>
<accession>A0ABQ1IL35</accession>
<dbReference type="Pfam" id="PF01266">
    <property type="entry name" value="DAO"/>
    <property type="match status" value="1"/>
</dbReference>
<dbReference type="InterPro" id="IPR006076">
    <property type="entry name" value="FAD-dep_OxRdtase"/>
</dbReference>
<evidence type="ECO:0000313" key="4">
    <source>
        <dbReference type="Proteomes" id="UP000646152"/>
    </source>
</evidence>
<evidence type="ECO:0000256" key="1">
    <source>
        <dbReference type="ARBA" id="ARBA00023002"/>
    </source>
</evidence>
<keyword evidence="4" id="KW-1185">Reference proteome</keyword>
<dbReference type="InterPro" id="IPR036188">
    <property type="entry name" value="FAD/NAD-bd_sf"/>
</dbReference>